<dbReference type="PIRSF" id="PIRSF032064">
    <property type="entry name" value="UCP032064"/>
    <property type="match status" value="1"/>
</dbReference>
<dbReference type="RefSeq" id="WP_302110783.1">
    <property type="nucleotide sequence ID" value="NZ_JAUKTR010000006.1"/>
</dbReference>
<dbReference type="EMBL" id="JAUKTR010000006">
    <property type="protein sequence ID" value="MDO1560351.1"/>
    <property type="molecule type" value="Genomic_DNA"/>
</dbReference>
<dbReference type="Pfam" id="PF05258">
    <property type="entry name" value="DciA"/>
    <property type="match status" value="1"/>
</dbReference>
<name>A0ABT8SP41_9CAUL</name>
<proteinExistence type="predicted"/>
<evidence type="ECO:0000313" key="2">
    <source>
        <dbReference type="Proteomes" id="UP001169063"/>
    </source>
</evidence>
<dbReference type="InterPro" id="IPR007922">
    <property type="entry name" value="DciA-like"/>
</dbReference>
<dbReference type="InterPro" id="IPR010593">
    <property type="entry name" value="DUF1159"/>
</dbReference>
<comment type="caution">
    <text evidence="1">The sequence shown here is derived from an EMBL/GenBank/DDBJ whole genome shotgun (WGS) entry which is preliminary data.</text>
</comment>
<accession>A0ABT8SP41</accession>
<gene>
    <name evidence="1" type="ORF">Q0812_13025</name>
</gene>
<protein>
    <submittedName>
        <fullName evidence="1">DciA family protein</fullName>
    </submittedName>
</protein>
<sequence length="181" mass="19641">MKRRLPTEAEAAEILQRRRTLPQRRPAPRAGRALAKLIRTLDGRFGQGVSGLEARWLEILGDAPLANVCRPERLMKSKSGGATLELRVVGAAAGLVQHRSAEIIERVNLFLGAGAVDRLRIVQGPVKPLAAKTAPPRRKPPLDAGAEAELTRATETVPDEPLREALLRLGRGALRGDRRAP</sequence>
<keyword evidence="2" id="KW-1185">Reference proteome</keyword>
<organism evidence="1 2">
    <name type="scientific">Peiella sedimenti</name>
    <dbReference type="NCBI Taxonomy" id="3061083"/>
    <lineage>
        <taxon>Bacteria</taxon>
        <taxon>Pseudomonadati</taxon>
        <taxon>Pseudomonadota</taxon>
        <taxon>Alphaproteobacteria</taxon>
        <taxon>Caulobacterales</taxon>
        <taxon>Caulobacteraceae</taxon>
        <taxon>Peiella</taxon>
    </lineage>
</organism>
<evidence type="ECO:0000313" key="1">
    <source>
        <dbReference type="EMBL" id="MDO1560351.1"/>
    </source>
</evidence>
<reference evidence="1" key="1">
    <citation type="submission" date="2023-07" db="EMBL/GenBank/DDBJ databases">
        <title>Brevundimonas soil sp. nov., isolated from the soil of chemical plant.</title>
        <authorList>
            <person name="Wu N."/>
        </authorList>
    </citation>
    <scope>NUCLEOTIDE SEQUENCE</scope>
    <source>
        <strain evidence="1">XZ-24</strain>
    </source>
</reference>
<dbReference type="Proteomes" id="UP001169063">
    <property type="component" value="Unassembled WGS sequence"/>
</dbReference>